<dbReference type="GO" id="GO:0016020">
    <property type="term" value="C:membrane"/>
    <property type="evidence" value="ECO:0007669"/>
    <property type="project" value="InterPro"/>
</dbReference>
<dbReference type="GO" id="GO:0006044">
    <property type="term" value="P:N-acetylglucosamine metabolic process"/>
    <property type="evidence" value="ECO:0007669"/>
    <property type="project" value="TreeGrafter"/>
</dbReference>
<dbReference type="AlphaFoldDB" id="A0A2U1KN63"/>
<dbReference type="PANTHER" id="PTHR12224:SF0">
    <property type="entry name" value="BETA-1,4-MANNOSYL-GLYCOPROTEIN 4-BETA-N-ACETYLGLUCOSAMINYLTRANSFERASE"/>
    <property type="match status" value="1"/>
</dbReference>
<sequence>MGQLVEGENPFIEEAYQRVAVDHLIRVAGIEYDDVLIMSDVDEIPSAYTINLLRWCDGPPPIGKTRYVHYRQSDYLLADSGWHCSFCFRKISDFVFKMKAYSHASRVRFTHYLDPKRIQKVICNSANLFDMLPEEYTYRELIGKMGPIPHLYSALHVPWCLLNNAEKYKYLLPENCIREDG</sequence>
<organism evidence="1 2">
    <name type="scientific">Artemisia annua</name>
    <name type="common">Sweet wormwood</name>
    <dbReference type="NCBI Taxonomy" id="35608"/>
    <lineage>
        <taxon>Eukaryota</taxon>
        <taxon>Viridiplantae</taxon>
        <taxon>Streptophyta</taxon>
        <taxon>Embryophyta</taxon>
        <taxon>Tracheophyta</taxon>
        <taxon>Spermatophyta</taxon>
        <taxon>Magnoliopsida</taxon>
        <taxon>eudicotyledons</taxon>
        <taxon>Gunneridae</taxon>
        <taxon>Pentapetalae</taxon>
        <taxon>asterids</taxon>
        <taxon>campanulids</taxon>
        <taxon>Asterales</taxon>
        <taxon>Asteraceae</taxon>
        <taxon>Asteroideae</taxon>
        <taxon>Anthemideae</taxon>
        <taxon>Artemisiinae</taxon>
        <taxon>Artemisia</taxon>
    </lineage>
</organism>
<accession>A0A2U1KN63</accession>
<dbReference type="InterPro" id="IPR006813">
    <property type="entry name" value="Glyco_trans_17"/>
</dbReference>
<evidence type="ECO:0000313" key="1">
    <source>
        <dbReference type="EMBL" id="PWA38093.1"/>
    </source>
</evidence>
<name>A0A2U1KN63_ARTAN</name>
<dbReference type="OrthoDB" id="6474464at2759"/>
<dbReference type="Pfam" id="PF04724">
    <property type="entry name" value="Glyco_transf_17"/>
    <property type="match status" value="2"/>
</dbReference>
<protein>
    <submittedName>
        <fullName evidence="1">Glycosyl transferase, family 17</fullName>
    </submittedName>
</protein>
<keyword evidence="2" id="KW-1185">Reference proteome</keyword>
<keyword evidence="1" id="KW-0808">Transferase</keyword>
<comment type="caution">
    <text evidence="1">The sequence shown here is derived from an EMBL/GenBank/DDBJ whole genome shotgun (WGS) entry which is preliminary data.</text>
</comment>
<gene>
    <name evidence="1" type="ORF">CTI12_AA584400</name>
</gene>
<dbReference type="PANTHER" id="PTHR12224">
    <property type="entry name" value="BETA-1,4-MANNOSYL-GLYCOPROTEIN BETA-1,4-N-ACETYLGLUCOSAMINYL-TRANSFERASE"/>
    <property type="match status" value="1"/>
</dbReference>
<dbReference type="GO" id="GO:0003830">
    <property type="term" value="F:beta-1,4-mannosylglycoprotein 4-beta-N-acetylglucosaminyltransferase activity"/>
    <property type="evidence" value="ECO:0007669"/>
    <property type="project" value="InterPro"/>
</dbReference>
<proteinExistence type="predicted"/>
<evidence type="ECO:0000313" key="2">
    <source>
        <dbReference type="Proteomes" id="UP000245207"/>
    </source>
</evidence>
<dbReference type="Proteomes" id="UP000245207">
    <property type="component" value="Unassembled WGS sequence"/>
</dbReference>
<dbReference type="STRING" id="35608.A0A2U1KN63"/>
<dbReference type="EMBL" id="PKPP01016000">
    <property type="protein sequence ID" value="PWA38093.1"/>
    <property type="molecule type" value="Genomic_DNA"/>
</dbReference>
<reference evidence="1 2" key="1">
    <citation type="journal article" date="2018" name="Mol. Plant">
        <title>The genome of Artemisia annua provides insight into the evolution of Asteraceae family and artemisinin biosynthesis.</title>
        <authorList>
            <person name="Shen Q."/>
            <person name="Zhang L."/>
            <person name="Liao Z."/>
            <person name="Wang S."/>
            <person name="Yan T."/>
            <person name="Shi P."/>
            <person name="Liu M."/>
            <person name="Fu X."/>
            <person name="Pan Q."/>
            <person name="Wang Y."/>
            <person name="Lv Z."/>
            <person name="Lu X."/>
            <person name="Zhang F."/>
            <person name="Jiang W."/>
            <person name="Ma Y."/>
            <person name="Chen M."/>
            <person name="Hao X."/>
            <person name="Li L."/>
            <person name="Tang Y."/>
            <person name="Lv G."/>
            <person name="Zhou Y."/>
            <person name="Sun X."/>
            <person name="Brodelius P.E."/>
            <person name="Rose J.K.C."/>
            <person name="Tang K."/>
        </authorList>
    </citation>
    <scope>NUCLEOTIDE SEQUENCE [LARGE SCALE GENOMIC DNA]</scope>
    <source>
        <strain evidence="2">cv. Huhao1</strain>
        <tissue evidence="1">Leaf</tissue>
    </source>
</reference>